<gene>
    <name evidence="1" type="ORF">E3N88_23049</name>
</gene>
<protein>
    <submittedName>
        <fullName evidence="1">Uncharacterized protein</fullName>
    </submittedName>
</protein>
<dbReference type="AlphaFoldDB" id="A0A5N6NEP2"/>
<name>A0A5N6NEP2_9ASTR</name>
<reference evidence="1 2" key="1">
    <citation type="submission" date="2019-05" db="EMBL/GenBank/DDBJ databases">
        <title>Mikania micrantha, genome provides insights into the molecular mechanism of rapid growth.</title>
        <authorList>
            <person name="Liu B."/>
        </authorList>
    </citation>
    <scope>NUCLEOTIDE SEQUENCE [LARGE SCALE GENOMIC DNA]</scope>
    <source>
        <strain evidence="1">NLD-2019</strain>
        <tissue evidence="1">Leaf</tissue>
    </source>
</reference>
<comment type="caution">
    <text evidence="1">The sequence shown here is derived from an EMBL/GenBank/DDBJ whole genome shotgun (WGS) entry which is preliminary data.</text>
</comment>
<dbReference type="Proteomes" id="UP000326396">
    <property type="component" value="Linkage Group LG2"/>
</dbReference>
<evidence type="ECO:0000313" key="1">
    <source>
        <dbReference type="EMBL" id="KAD4585448.1"/>
    </source>
</evidence>
<accession>A0A5N6NEP2</accession>
<sequence>MRVKRSTQRLVRAQLVNMCYTICGFATEANMLPPAISIQDMANVVWSIMHCSDLQSGWPYGAQQWGLSGPNSTIQNYHAERNALLTVRAPRVAGNDFLGGPSDDDEDNKLSKLPSCSNGFLGASKLHQWSFSGEMMKKWSCVLEAYRLAVDVDARRTARMDFLRLRLFLLARIA</sequence>
<proteinExistence type="predicted"/>
<evidence type="ECO:0000313" key="2">
    <source>
        <dbReference type="Proteomes" id="UP000326396"/>
    </source>
</evidence>
<dbReference type="EMBL" id="SZYD01000012">
    <property type="protein sequence ID" value="KAD4585448.1"/>
    <property type="molecule type" value="Genomic_DNA"/>
</dbReference>
<keyword evidence="2" id="KW-1185">Reference proteome</keyword>
<organism evidence="1 2">
    <name type="scientific">Mikania micrantha</name>
    <name type="common">bitter vine</name>
    <dbReference type="NCBI Taxonomy" id="192012"/>
    <lineage>
        <taxon>Eukaryota</taxon>
        <taxon>Viridiplantae</taxon>
        <taxon>Streptophyta</taxon>
        <taxon>Embryophyta</taxon>
        <taxon>Tracheophyta</taxon>
        <taxon>Spermatophyta</taxon>
        <taxon>Magnoliopsida</taxon>
        <taxon>eudicotyledons</taxon>
        <taxon>Gunneridae</taxon>
        <taxon>Pentapetalae</taxon>
        <taxon>asterids</taxon>
        <taxon>campanulids</taxon>
        <taxon>Asterales</taxon>
        <taxon>Asteraceae</taxon>
        <taxon>Asteroideae</taxon>
        <taxon>Heliantheae alliance</taxon>
        <taxon>Eupatorieae</taxon>
        <taxon>Mikania</taxon>
    </lineage>
</organism>